<dbReference type="InterPro" id="IPR016162">
    <property type="entry name" value="Ald_DH_N"/>
</dbReference>
<dbReference type="CDD" id="cd07101">
    <property type="entry name" value="ALDH_SSADH2_GabD2"/>
    <property type="match status" value="1"/>
</dbReference>
<reference evidence="5 6" key="1">
    <citation type="submission" date="2016-02" db="EMBL/GenBank/DDBJ databases">
        <authorList>
            <person name="Teng J.L."/>
            <person name="Tang Y."/>
            <person name="Huang Y."/>
            <person name="Guo F."/>
            <person name="Wei W."/>
            <person name="Chen J.H."/>
            <person name="Wong S.Y."/>
            <person name="Lau S.K."/>
            <person name="Woo P.C."/>
        </authorList>
    </citation>
    <scope>NUCLEOTIDE SEQUENCE [LARGE SCALE GENOMIC DNA]</scope>
    <source>
        <strain evidence="5 6">JCM 13375</strain>
    </source>
</reference>
<dbReference type="InterPro" id="IPR016161">
    <property type="entry name" value="Ald_DH/histidinol_DH"/>
</dbReference>
<evidence type="ECO:0000256" key="1">
    <source>
        <dbReference type="ARBA" id="ARBA00023002"/>
    </source>
</evidence>
<dbReference type="EMBL" id="LSRE01000012">
    <property type="protein sequence ID" value="KXO98459.1"/>
    <property type="molecule type" value="Genomic_DNA"/>
</dbReference>
<sequence>MASPTQIQHTLPARVTDELVERLTALVVADGSRDPFTMTEVFTGAAIGTLPQSTPSDVVAAFATAREAQREWAQRPLEDRLAVFRRLHELILENNELLVDLIQSGTGKNRRMAFEESCDVPMVISHYLRAAPKLLRSRRRGGPVPVLSNSVELHRPKGVIGVIAPWNFPFAMALSDAIPALIAGNGVVLKPDNKTALAALYGVELLRRAGAPDGLFQVVCGQGPDVGPALIDESDFVMFTGSSATGTTVGERAGRNLIGCSLELGGKNPMIVLDDVDLDEAITSAIFAVFANAGQACMHIERMYIHDNIFDEFSRRFVAAAGALKLGATYDYDPDMGSLASPDQLRRVAAHVEDARAKGATVLCGGRERTDVGPAFYAPTVLTGVTPDMHLATAETFGPVVALFRYSSEDEAIRLANDTRYGLNASVWGKDLQRAARVGAQLEAGNVNINDGFAASFASKGTPSGGWKASGVGVRHGDAGLLKYTDTTNLATLKKQVYGVRPGQSYAQYAQQTVQVLRWMRKLRIR</sequence>
<name>A0A137ZJW3_9ACTN</name>
<dbReference type="InterPro" id="IPR015590">
    <property type="entry name" value="Aldehyde_DH_dom"/>
</dbReference>
<evidence type="ECO:0000256" key="2">
    <source>
        <dbReference type="PROSITE-ProRule" id="PRU10007"/>
    </source>
</evidence>
<feature type="active site" evidence="2">
    <location>
        <position position="263"/>
    </location>
</feature>
<evidence type="ECO:0000259" key="4">
    <source>
        <dbReference type="Pfam" id="PF00171"/>
    </source>
</evidence>
<dbReference type="PANTHER" id="PTHR11699">
    <property type="entry name" value="ALDEHYDE DEHYDROGENASE-RELATED"/>
    <property type="match status" value="1"/>
</dbReference>
<comment type="similarity">
    <text evidence="3">Belongs to the aldehyde dehydrogenase family.</text>
</comment>
<dbReference type="PROSITE" id="PS00687">
    <property type="entry name" value="ALDEHYDE_DEHYDR_GLU"/>
    <property type="match status" value="1"/>
</dbReference>
<dbReference type="RefSeq" id="WP_068744919.1">
    <property type="nucleotide sequence ID" value="NZ_LSRE01000012.1"/>
</dbReference>
<evidence type="ECO:0000313" key="6">
    <source>
        <dbReference type="Proteomes" id="UP000070409"/>
    </source>
</evidence>
<dbReference type="Pfam" id="PF00171">
    <property type="entry name" value="Aldedh"/>
    <property type="match status" value="1"/>
</dbReference>
<proteinExistence type="inferred from homology"/>
<organism evidence="5 6">
    <name type="scientific">Tsukamurella pseudospumae</name>
    <dbReference type="NCBI Taxonomy" id="239498"/>
    <lineage>
        <taxon>Bacteria</taxon>
        <taxon>Bacillati</taxon>
        <taxon>Actinomycetota</taxon>
        <taxon>Actinomycetes</taxon>
        <taxon>Mycobacteriales</taxon>
        <taxon>Tsukamurellaceae</taxon>
        <taxon>Tsukamurella</taxon>
    </lineage>
</organism>
<gene>
    <name evidence="5" type="primary">gabD2</name>
    <name evidence="5" type="ORF">AXK61_02325</name>
</gene>
<evidence type="ECO:0000313" key="5">
    <source>
        <dbReference type="EMBL" id="KXO98459.1"/>
    </source>
</evidence>
<dbReference type="InterPro" id="IPR029510">
    <property type="entry name" value="Ald_DH_CS_GLU"/>
</dbReference>
<comment type="caution">
    <text evidence="5">The sequence shown here is derived from an EMBL/GenBank/DDBJ whole genome shotgun (WGS) entry which is preliminary data.</text>
</comment>
<protein>
    <submittedName>
        <fullName evidence="5">Succinate-semialdehyde dehydrogenase</fullName>
    </submittedName>
</protein>
<dbReference type="InterPro" id="IPR016163">
    <property type="entry name" value="Ald_DH_C"/>
</dbReference>
<evidence type="ECO:0000256" key="3">
    <source>
        <dbReference type="RuleBase" id="RU003345"/>
    </source>
</evidence>
<dbReference type="Proteomes" id="UP000070409">
    <property type="component" value="Unassembled WGS sequence"/>
</dbReference>
<accession>A0A137ZJW3</accession>
<keyword evidence="6" id="KW-1185">Reference proteome</keyword>
<dbReference type="Gene3D" id="3.40.309.10">
    <property type="entry name" value="Aldehyde Dehydrogenase, Chain A, domain 2"/>
    <property type="match status" value="1"/>
</dbReference>
<feature type="domain" description="Aldehyde dehydrogenase" evidence="4">
    <location>
        <begin position="35"/>
        <end position="488"/>
    </location>
</feature>
<dbReference type="NCBIfam" id="NF006916">
    <property type="entry name" value="PRK09407.1"/>
    <property type="match status" value="1"/>
</dbReference>
<keyword evidence="1 3" id="KW-0560">Oxidoreductase</keyword>
<dbReference type="SUPFAM" id="SSF53720">
    <property type="entry name" value="ALDH-like"/>
    <property type="match status" value="1"/>
</dbReference>
<dbReference type="Gene3D" id="3.40.605.10">
    <property type="entry name" value="Aldehyde Dehydrogenase, Chain A, domain 1"/>
    <property type="match status" value="1"/>
</dbReference>